<name>A0AAV7UDW6_PLEWA</name>
<feature type="region of interest" description="Disordered" evidence="1">
    <location>
        <begin position="105"/>
        <end position="129"/>
    </location>
</feature>
<protein>
    <submittedName>
        <fullName evidence="2">Uncharacterized protein</fullName>
    </submittedName>
</protein>
<evidence type="ECO:0000313" key="2">
    <source>
        <dbReference type="EMBL" id="KAJ1186521.1"/>
    </source>
</evidence>
<sequence>MEAHSHGLFRHKDYEICIAADFSKETNEHRKAFLSLRPRVRQLEIKYDLFEPAQMWITKNGQSKDFYNPEDLCLFLDGLTATAMDLNPSIPPFKLLEDSLGTLSSYTSADGRNSGDSTSRHRGRDLEKL</sequence>
<comment type="caution">
    <text evidence="2">The sequence shown here is derived from an EMBL/GenBank/DDBJ whole genome shotgun (WGS) entry which is preliminary data.</text>
</comment>
<gene>
    <name evidence="2" type="ORF">NDU88_003302</name>
</gene>
<reference evidence="2" key="1">
    <citation type="journal article" date="2022" name="bioRxiv">
        <title>Sequencing and chromosome-scale assembly of the giantPleurodeles waltlgenome.</title>
        <authorList>
            <person name="Brown T."/>
            <person name="Elewa A."/>
            <person name="Iarovenko S."/>
            <person name="Subramanian E."/>
            <person name="Araus A.J."/>
            <person name="Petzold A."/>
            <person name="Susuki M."/>
            <person name="Suzuki K.-i.T."/>
            <person name="Hayashi T."/>
            <person name="Toyoda A."/>
            <person name="Oliveira C."/>
            <person name="Osipova E."/>
            <person name="Leigh N.D."/>
            <person name="Simon A."/>
            <person name="Yun M.H."/>
        </authorList>
    </citation>
    <scope>NUCLEOTIDE SEQUENCE</scope>
    <source>
        <strain evidence="2">20211129_DDA</strain>
        <tissue evidence="2">Liver</tissue>
    </source>
</reference>
<keyword evidence="3" id="KW-1185">Reference proteome</keyword>
<evidence type="ECO:0000256" key="1">
    <source>
        <dbReference type="SAM" id="MobiDB-lite"/>
    </source>
</evidence>
<dbReference type="Gene3D" id="3.30.250.20">
    <property type="entry name" value="L1 transposable element, C-terminal domain"/>
    <property type="match status" value="1"/>
</dbReference>
<dbReference type="Proteomes" id="UP001066276">
    <property type="component" value="Chromosome 3_1"/>
</dbReference>
<dbReference type="EMBL" id="JANPWB010000005">
    <property type="protein sequence ID" value="KAJ1186521.1"/>
    <property type="molecule type" value="Genomic_DNA"/>
</dbReference>
<proteinExistence type="predicted"/>
<evidence type="ECO:0000313" key="3">
    <source>
        <dbReference type="Proteomes" id="UP001066276"/>
    </source>
</evidence>
<dbReference type="InterPro" id="IPR042566">
    <property type="entry name" value="L1_C"/>
</dbReference>
<accession>A0AAV7UDW6</accession>
<dbReference type="AlphaFoldDB" id="A0AAV7UDW6"/>
<organism evidence="2 3">
    <name type="scientific">Pleurodeles waltl</name>
    <name type="common">Iberian ribbed newt</name>
    <dbReference type="NCBI Taxonomy" id="8319"/>
    <lineage>
        <taxon>Eukaryota</taxon>
        <taxon>Metazoa</taxon>
        <taxon>Chordata</taxon>
        <taxon>Craniata</taxon>
        <taxon>Vertebrata</taxon>
        <taxon>Euteleostomi</taxon>
        <taxon>Amphibia</taxon>
        <taxon>Batrachia</taxon>
        <taxon>Caudata</taxon>
        <taxon>Salamandroidea</taxon>
        <taxon>Salamandridae</taxon>
        <taxon>Pleurodelinae</taxon>
        <taxon>Pleurodeles</taxon>
    </lineage>
</organism>
<feature type="compositionally biased region" description="Polar residues" evidence="1">
    <location>
        <begin position="105"/>
        <end position="117"/>
    </location>
</feature>